<dbReference type="SUPFAM" id="SSF51679">
    <property type="entry name" value="Bacterial luciferase-like"/>
    <property type="match status" value="1"/>
</dbReference>
<reference evidence="1 2" key="1">
    <citation type="journal article" date="2021" name="Int. J. Syst. Evol. Microbiol.">
        <title>Reticulibacter mediterranei gen. nov., sp. nov., within the new family Reticulibacteraceae fam. nov., and Ktedonospora formicarum gen. nov., sp. nov., Ktedonobacter robiniae sp. nov., Dictyobacter formicarum sp. nov. and Dictyobacter arantiisoli sp. nov., belonging to the class Ktedonobacteria.</title>
        <authorList>
            <person name="Yabe S."/>
            <person name="Zheng Y."/>
            <person name="Wang C.M."/>
            <person name="Sakai Y."/>
            <person name="Abe K."/>
            <person name="Yokota A."/>
            <person name="Donadio S."/>
            <person name="Cavaletti L."/>
            <person name="Monciardini P."/>
        </authorList>
    </citation>
    <scope>NUCLEOTIDE SEQUENCE [LARGE SCALE GENOMIC DNA]</scope>
    <source>
        <strain evidence="1 2">SOSP1-30</strain>
    </source>
</reference>
<evidence type="ECO:0000313" key="1">
    <source>
        <dbReference type="EMBL" id="GHO57103.1"/>
    </source>
</evidence>
<dbReference type="Gene3D" id="3.20.20.30">
    <property type="entry name" value="Luciferase-like domain"/>
    <property type="match status" value="1"/>
</dbReference>
<name>A0ABQ3UWG3_9CHLR</name>
<proteinExistence type="predicted"/>
<evidence type="ECO:0008006" key="3">
    <source>
        <dbReference type="Google" id="ProtNLM"/>
    </source>
</evidence>
<organism evidence="1 2">
    <name type="scientific">Ktedonobacter robiniae</name>
    <dbReference type="NCBI Taxonomy" id="2778365"/>
    <lineage>
        <taxon>Bacteria</taxon>
        <taxon>Bacillati</taxon>
        <taxon>Chloroflexota</taxon>
        <taxon>Ktedonobacteria</taxon>
        <taxon>Ktedonobacterales</taxon>
        <taxon>Ktedonobacteraceae</taxon>
        <taxon>Ktedonobacter</taxon>
    </lineage>
</organism>
<protein>
    <recommendedName>
        <fullName evidence="3">Luciferase-like domain-containing protein</fullName>
    </recommendedName>
</protein>
<sequence length="112" mass="12716">MRYGFVIPIGDVQTIAELAHLGEEAGWNGMFYWDGICIESMAEMYDPWIVMAAMAMRTKRVRLEPLLLPSRVAVPGKSPAKRLPLITSHRDVLFYQSDWEQSTTKDSARLGK</sequence>
<dbReference type="EMBL" id="BNJG01000002">
    <property type="protein sequence ID" value="GHO57103.1"/>
    <property type="molecule type" value="Genomic_DNA"/>
</dbReference>
<keyword evidence="2" id="KW-1185">Reference proteome</keyword>
<comment type="caution">
    <text evidence="1">The sequence shown here is derived from an EMBL/GenBank/DDBJ whole genome shotgun (WGS) entry which is preliminary data.</text>
</comment>
<dbReference type="InterPro" id="IPR036661">
    <property type="entry name" value="Luciferase-like_sf"/>
</dbReference>
<accession>A0ABQ3UWG3</accession>
<gene>
    <name evidence="1" type="ORF">KSB_55780</name>
</gene>
<evidence type="ECO:0000313" key="2">
    <source>
        <dbReference type="Proteomes" id="UP000654345"/>
    </source>
</evidence>
<dbReference type="Proteomes" id="UP000654345">
    <property type="component" value="Unassembled WGS sequence"/>
</dbReference>